<dbReference type="GO" id="GO:0008097">
    <property type="term" value="F:5S rRNA binding"/>
    <property type="evidence" value="ECO:0007669"/>
    <property type="project" value="TreeGrafter"/>
</dbReference>
<dbReference type="AlphaFoldDB" id="A0A5C5ZM97"/>
<dbReference type="SUPFAM" id="SSF53137">
    <property type="entry name" value="Translational machinery components"/>
    <property type="match status" value="1"/>
</dbReference>
<dbReference type="InterPro" id="IPR057268">
    <property type="entry name" value="Ribosomal_L18"/>
</dbReference>
<proteinExistence type="inferred from homology"/>
<dbReference type="GO" id="GO:0003735">
    <property type="term" value="F:structural constituent of ribosome"/>
    <property type="evidence" value="ECO:0007669"/>
    <property type="project" value="InterPro"/>
</dbReference>
<dbReference type="Pfam" id="PF00861">
    <property type="entry name" value="Ribosomal_L18p"/>
    <property type="match status" value="1"/>
</dbReference>
<dbReference type="PANTHER" id="PTHR12899">
    <property type="entry name" value="39S RIBOSOMAL PROTEIN L18, MITOCHONDRIAL"/>
    <property type="match status" value="1"/>
</dbReference>
<comment type="caution">
    <text evidence="8">The sequence shown here is derived from an EMBL/GenBank/DDBJ whole genome shotgun (WGS) entry which is preliminary data.</text>
</comment>
<comment type="subunit">
    <text evidence="7">Part of the 50S ribosomal subunit; part of the 5S rRNA/L5/L18/L25 subcomplex. Contacts the 5S and 23S rRNAs.</text>
</comment>
<evidence type="ECO:0000256" key="7">
    <source>
        <dbReference type="HAMAP-Rule" id="MF_01337"/>
    </source>
</evidence>
<reference evidence="8 9" key="1">
    <citation type="submission" date="2019-02" db="EMBL/GenBank/DDBJ databases">
        <title>Deep-cultivation of Planctomycetes and their phenomic and genomic characterization uncovers novel biology.</title>
        <authorList>
            <person name="Wiegand S."/>
            <person name="Jogler M."/>
            <person name="Boedeker C."/>
            <person name="Pinto D."/>
            <person name="Vollmers J."/>
            <person name="Rivas-Marin E."/>
            <person name="Kohn T."/>
            <person name="Peeters S.H."/>
            <person name="Heuer A."/>
            <person name="Rast P."/>
            <person name="Oberbeckmann S."/>
            <person name="Bunk B."/>
            <person name="Jeske O."/>
            <person name="Meyerdierks A."/>
            <person name="Storesund J.E."/>
            <person name="Kallscheuer N."/>
            <person name="Luecker S."/>
            <person name="Lage O.M."/>
            <person name="Pohl T."/>
            <person name="Merkel B.J."/>
            <person name="Hornburger P."/>
            <person name="Mueller R.-W."/>
            <person name="Bruemmer F."/>
            <person name="Labrenz M."/>
            <person name="Spormann A.M."/>
            <person name="Op Den Camp H."/>
            <person name="Overmann J."/>
            <person name="Amann R."/>
            <person name="Jetten M.S.M."/>
            <person name="Mascher T."/>
            <person name="Medema M.H."/>
            <person name="Devos D.P."/>
            <person name="Kaster A.-K."/>
            <person name="Ovreas L."/>
            <person name="Rohde M."/>
            <person name="Galperin M.Y."/>
            <person name="Jogler C."/>
        </authorList>
    </citation>
    <scope>NUCLEOTIDE SEQUENCE [LARGE SCALE GENOMIC DNA]</scope>
    <source>
        <strain evidence="8 9">Mal64</strain>
    </source>
</reference>
<accession>A0A5C5ZM97</accession>
<dbReference type="OrthoDB" id="9810939at2"/>
<dbReference type="InterPro" id="IPR005484">
    <property type="entry name" value="Ribosomal_uL18_bac/plant/anim"/>
</dbReference>
<comment type="function">
    <text evidence="7">This is one of the proteins that bind and probably mediate the attachment of the 5S RNA into the large ribosomal subunit, where it forms part of the central protuberance.</text>
</comment>
<dbReference type="Proteomes" id="UP000315440">
    <property type="component" value="Unassembled WGS sequence"/>
</dbReference>
<dbReference type="CDD" id="cd00432">
    <property type="entry name" value="Ribosomal_L18_L5e"/>
    <property type="match status" value="1"/>
</dbReference>
<evidence type="ECO:0000256" key="1">
    <source>
        <dbReference type="ARBA" id="ARBA00007116"/>
    </source>
</evidence>
<keyword evidence="2 7" id="KW-0699">rRNA-binding</keyword>
<dbReference type="GO" id="GO:0022625">
    <property type="term" value="C:cytosolic large ribosomal subunit"/>
    <property type="evidence" value="ECO:0007669"/>
    <property type="project" value="TreeGrafter"/>
</dbReference>
<keyword evidence="3 7" id="KW-0694">RNA-binding</keyword>
<dbReference type="HAMAP" id="MF_01337_B">
    <property type="entry name" value="Ribosomal_uL18_B"/>
    <property type="match status" value="1"/>
</dbReference>
<name>A0A5C5ZM97_9BACT</name>
<evidence type="ECO:0000256" key="3">
    <source>
        <dbReference type="ARBA" id="ARBA00022884"/>
    </source>
</evidence>
<keyword evidence="5 7" id="KW-0687">Ribonucleoprotein</keyword>
<organism evidence="8 9">
    <name type="scientific">Pseudobythopirellula maris</name>
    <dbReference type="NCBI Taxonomy" id="2527991"/>
    <lineage>
        <taxon>Bacteria</taxon>
        <taxon>Pseudomonadati</taxon>
        <taxon>Planctomycetota</taxon>
        <taxon>Planctomycetia</taxon>
        <taxon>Pirellulales</taxon>
        <taxon>Lacipirellulaceae</taxon>
        <taxon>Pseudobythopirellula</taxon>
    </lineage>
</organism>
<dbReference type="GO" id="GO:0006412">
    <property type="term" value="P:translation"/>
    <property type="evidence" value="ECO:0007669"/>
    <property type="project" value="UniProtKB-UniRule"/>
</dbReference>
<evidence type="ECO:0000256" key="5">
    <source>
        <dbReference type="ARBA" id="ARBA00023274"/>
    </source>
</evidence>
<dbReference type="InterPro" id="IPR004389">
    <property type="entry name" value="Ribosomal_uL18_bac-type"/>
</dbReference>
<dbReference type="NCBIfam" id="TIGR00060">
    <property type="entry name" value="L18_bact"/>
    <property type="match status" value="1"/>
</dbReference>
<gene>
    <name evidence="7 8" type="primary">rplR</name>
    <name evidence="8" type="ORF">Mal64_15790</name>
</gene>
<sequence length="120" mass="12977">MEHSKAINKQRIRRSFRVRKRLKGTAERPRLSVNRSHKNISVQLIDDEAGKTLASVSTLDKALGAKYGGNADAAVTVGKAIAEKAQAAGVKQVCFDRGPYKYHGRVAALAEAAREAGLSF</sequence>
<evidence type="ECO:0000256" key="6">
    <source>
        <dbReference type="ARBA" id="ARBA00035197"/>
    </source>
</evidence>
<evidence type="ECO:0000256" key="4">
    <source>
        <dbReference type="ARBA" id="ARBA00022980"/>
    </source>
</evidence>
<evidence type="ECO:0000256" key="2">
    <source>
        <dbReference type="ARBA" id="ARBA00022730"/>
    </source>
</evidence>
<dbReference type="EMBL" id="SJPQ01000002">
    <property type="protein sequence ID" value="TWT88107.1"/>
    <property type="molecule type" value="Genomic_DNA"/>
</dbReference>
<dbReference type="PANTHER" id="PTHR12899:SF3">
    <property type="entry name" value="LARGE RIBOSOMAL SUBUNIT PROTEIN UL18M"/>
    <property type="match status" value="1"/>
</dbReference>
<keyword evidence="9" id="KW-1185">Reference proteome</keyword>
<dbReference type="Gene3D" id="3.30.420.100">
    <property type="match status" value="1"/>
</dbReference>
<evidence type="ECO:0000313" key="8">
    <source>
        <dbReference type="EMBL" id="TWT88107.1"/>
    </source>
</evidence>
<keyword evidence="4 7" id="KW-0689">Ribosomal protein</keyword>
<dbReference type="FunFam" id="3.30.420.100:FF:000001">
    <property type="entry name" value="50S ribosomal protein L18"/>
    <property type="match status" value="1"/>
</dbReference>
<dbReference type="RefSeq" id="WP_146398870.1">
    <property type="nucleotide sequence ID" value="NZ_SJPQ01000002.1"/>
</dbReference>
<comment type="similarity">
    <text evidence="1 7">Belongs to the universal ribosomal protein uL18 family.</text>
</comment>
<protein>
    <recommendedName>
        <fullName evidence="6 7">Large ribosomal subunit protein uL18</fullName>
    </recommendedName>
</protein>
<evidence type="ECO:0000313" key="9">
    <source>
        <dbReference type="Proteomes" id="UP000315440"/>
    </source>
</evidence>